<comment type="similarity">
    <text evidence="7">Belongs to the DHHC palmitoyltransferase family.</text>
</comment>
<dbReference type="Pfam" id="PF01529">
    <property type="entry name" value="DHHC"/>
    <property type="match status" value="1"/>
</dbReference>
<evidence type="ECO:0000256" key="7">
    <source>
        <dbReference type="RuleBase" id="RU079119"/>
    </source>
</evidence>
<dbReference type="EMBL" id="JAJJHW010002585">
    <property type="protein sequence ID" value="KAH8372049.1"/>
    <property type="molecule type" value="Genomic_DNA"/>
</dbReference>
<feature type="domain" description="Palmitoyltransferase DHHC" evidence="8">
    <location>
        <begin position="92"/>
        <end position="218"/>
    </location>
</feature>
<dbReference type="AlphaFoldDB" id="A0AAD4PLE3"/>
<evidence type="ECO:0000313" key="10">
    <source>
        <dbReference type="Proteomes" id="UP001200034"/>
    </source>
</evidence>
<protein>
    <recommendedName>
        <fullName evidence="7">Palmitoyltransferase</fullName>
        <ecNumber evidence="7">2.3.1.225</ecNumber>
    </recommendedName>
</protein>
<keyword evidence="5 7" id="KW-0472">Membrane</keyword>
<feature type="transmembrane region" description="Helical" evidence="7">
    <location>
        <begin position="49"/>
        <end position="72"/>
    </location>
</feature>
<feature type="transmembrane region" description="Helical" evidence="7">
    <location>
        <begin position="16"/>
        <end position="37"/>
    </location>
</feature>
<evidence type="ECO:0000313" key="9">
    <source>
        <dbReference type="EMBL" id="KAH8372049.1"/>
    </source>
</evidence>
<reference evidence="9" key="1">
    <citation type="journal article" date="2021" name="Mol. Ecol. Resour.">
        <title>Phylogenomic analyses of the genus Drosophila reveals genomic signals of climate adaptation.</title>
        <authorList>
            <person name="Li F."/>
            <person name="Rane R.V."/>
            <person name="Luria V."/>
            <person name="Xiong Z."/>
            <person name="Chen J."/>
            <person name="Li Z."/>
            <person name="Catullo R.A."/>
            <person name="Griffin P.C."/>
            <person name="Schiffer M."/>
            <person name="Pearce S."/>
            <person name="Lee S.F."/>
            <person name="McElroy K."/>
            <person name="Stocker A."/>
            <person name="Shirriffs J."/>
            <person name="Cockerell F."/>
            <person name="Coppin C."/>
            <person name="Sgro C.M."/>
            <person name="Karger A."/>
            <person name="Cain J.W."/>
            <person name="Weber J.A."/>
            <person name="Santpere G."/>
            <person name="Kirschner M.W."/>
            <person name="Hoffmann A.A."/>
            <person name="Oakeshott J.G."/>
            <person name="Zhang G."/>
        </authorList>
    </citation>
    <scope>NUCLEOTIDE SEQUENCE</scope>
    <source>
        <strain evidence="9">BGI-SZ-2011g</strain>
    </source>
</reference>
<gene>
    <name evidence="9" type="ORF">KR093_009810</name>
</gene>
<dbReference type="PANTHER" id="PTHR12246">
    <property type="entry name" value="PALMITOYLTRANSFERASE ZDHHC16"/>
    <property type="match status" value="1"/>
</dbReference>
<evidence type="ECO:0000259" key="8">
    <source>
        <dbReference type="Pfam" id="PF01529"/>
    </source>
</evidence>
<dbReference type="GO" id="GO:0016020">
    <property type="term" value="C:membrane"/>
    <property type="evidence" value="ECO:0007669"/>
    <property type="project" value="UniProtKB-SubCell"/>
</dbReference>
<comment type="catalytic activity">
    <reaction evidence="7">
        <text>L-cysteinyl-[protein] + hexadecanoyl-CoA = S-hexadecanoyl-L-cysteinyl-[protein] + CoA</text>
        <dbReference type="Rhea" id="RHEA:36683"/>
        <dbReference type="Rhea" id="RHEA-COMP:10131"/>
        <dbReference type="Rhea" id="RHEA-COMP:11032"/>
        <dbReference type="ChEBI" id="CHEBI:29950"/>
        <dbReference type="ChEBI" id="CHEBI:57287"/>
        <dbReference type="ChEBI" id="CHEBI:57379"/>
        <dbReference type="ChEBI" id="CHEBI:74151"/>
        <dbReference type="EC" id="2.3.1.225"/>
    </reaction>
</comment>
<evidence type="ECO:0000256" key="2">
    <source>
        <dbReference type="ARBA" id="ARBA00022679"/>
    </source>
</evidence>
<comment type="domain">
    <text evidence="7">The DHHC domain is required for palmitoyltransferase activity.</text>
</comment>
<evidence type="ECO:0000256" key="4">
    <source>
        <dbReference type="ARBA" id="ARBA00022989"/>
    </source>
</evidence>
<dbReference type="InterPro" id="IPR001594">
    <property type="entry name" value="Palmitoyltrfase_DHHC"/>
</dbReference>
<proteinExistence type="inferred from homology"/>
<comment type="subcellular location">
    <subcellularLocation>
        <location evidence="1">Membrane</location>
        <topology evidence="1">Multi-pass membrane protein</topology>
    </subcellularLocation>
</comment>
<dbReference type="GO" id="GO:0019706">
    <property type="term" value="F:protein-cysteine S-palmitoyltransferase activity"/>
    <property type="evidence" value="ECO:0007669"/>
    <property type="project" value="UniProtKB-EC"/>
</dbReference>
<feature type="transmembrane region" description="Helical" evidence="7">
    <location>
        <begin position="143"/>
        <end position="166"/>
    </location>
</feature>
<name>A0AAD4PLE3_9MUSC</name>
<evidence type="ECO:0000256" key="6">
    <source>
        <dbReference type="ARBA" id="ARBA00023315"/>
    </source>
</evidence>
<keyword evidence="10" id="KW-1185">Reference proteome</keyword>
<sequence length="274" mass="31785">MKFRCNPLPRRPEERLTFLLLGLLLPIVFIYEILYLLPEIHEQGSFAYVLNVLMGIFLVVNIEGNLIACMIIDTSVDPKRAKEATNGNGDFKDWKFCNQCNQLAPPRSWHCKLCGVCILRRDHHCMFSGYCVGHQNHRYFICFLFHLTLAALHSTVYYSIYMWRIYGFKSFVYAIKRNMMISCVNLFYSLNIVLLILAFGALAVYLPMMMTGEVSGEHKKGQQKKYNFGLNGNLKTVLGQRMHVVWLFPTIESKLPKDGYTWNEQTEEPQSQNN</sequence>
<dbReference type="EC" id="2.3.1.225" evidence="7"/>
<dbReference type="Proteomes" id="UP001200034">
    <property type="component" value="Unassembled WGS sequence"/>
</dbReference>
<evidence type="ECO:0000256" key="1">
    <source>
        <dbReference type="ARBA" id="ARBA00004141"/>
    </source>
</evidence>
<comment type="caution">
    <text evidence="9">The sequence shown here is derived from an EMBL/GenBank/DDBJ whole genome shotgun (WGS) entry which is preliminary data.</text>
</comment>
<keyword evidence="4 7" id="KW-1133">Transmembrane helix</keyword>
<keyword evidence="6 7" id="KW-0012">Acyltransferase</keyword>
<evidence type="ECO:0000256" key="5">
    <source>
        <dbReference type="ARBA" id="ARBA00023136"/>
    </source>
</evidence>
<keyword evidence="2 7" id="KW-0808">Transferase</keyword>
<feature type="transmembrane region" description="Helical" evidence="7">
    <location>
        <begin position="186"/>
        <end position="206"/>
    </location>
</feature>
<evidence type="ECO:0000256" key="3">
    <source>
        <dbReference type="ARBA" id="ARBA00022692"/>
    </source>
</evidence>
<keyword evidence="3 7" id="KW-0812">Transmembrane</keyword>
<organism evidence="9 10">
    <name type="scientific">Drosophila rubida</name>
    <dbReference type="NCBI Taxonomy" id="30044"/>
    <lineage>
        <taxon>Eukaryota</taxon>
        <taxon>Metazoa</taxon>
        <taxon>Ecdysozoa</taxon>
        <taxon>Arthropoda</taxon>
        <taxon>Hexapoda</taxon>
        <taxon>Insecta</taxon>
        <taxon>Pterygota</taxon>
        <taxon>Neoptera</taxon>
        <taxon>Endopterygota</taxon>
        <taxon>Diptera</taxon>
        <taxon>Brachycera</taxon>
        <taxon>Muscomorpha</taxon>
        <taxon>Ephydroidea</taxon>
        <taxon>Drosophilidae</taxon>
        <taxon>Drosophila</taxon>
    </lineage>
</organism>
<dbReference type="PROSITE" id="PS50216">
    <property type="entry name" value="DHHC"/>
    <property type="match status" value="1"/>
</dbReference>
<accession>A0AAD4PLE3</accession>
<dbReference type="InterPro" id="IPR039859">
    <property type="entry name" value="PFA4/ZDH16/20/ERF2-like"/>
</dbReference>